<evidence type="ECO:0000256" key="4">
    <source>
        <dbReference type="SAM" id="Phobius"/>
    </source>
</evidence>
<dbReference type="Pfam" id="PF00106">
    <property type="entry name" value="adh_short"/>
    <property type="match status" value="1"/>
</dbReference>
<feature type="transmembrane region" description="Helical" evidence="4">
    <location>
        <begin position="52"/>
        <end position="70"/>
    </location>
</feature>
<dbReference type="OrthoDB" id="5840532at2759"/>
<evidence type="ECO:0000256" key="3">
    <source>
        <dbReference type="ARBA" id="ARBA00023002"/>
    </source>
</evidence>
<dbReference type="GO" id="GO:0016616">
    <property type="term" value="F:oxidoreductase activity, acting on the CH-OH group of donors, NAD or NADP as acceptor"/>
    <property type="evidence" value="ECO:0007669"/>
    <property type="project" value="TreeGrafter"/>
</dbReference>
<dbReference type="Proteomes" id="UP000769157">
    <property type="component" value="Unassembled WGS sequence"/>
</dbReference>
<name>A0A9P8P696_9ASCO</name>
<comment type="similarity">
    <text evidence="1">Belongs to the short-chain dehydrogenases/reductases (SDR) family.</text>
</comment>
<dbReference type="RefSeq" id="XP_046060928.1">
    <property type="nucleotide sequence ID" value="XM_046204934.1"/>
</dbReference>
<keyword evidence="2" id="KW-0521">NADP</keyword>
<keyword evidence="4" id="KW-0812">Transmembrane</keyword>
<evidence type="ECO:0000256" key="2">
    <source>
        <dbReference type="ARBA" id="ARBA00022857"/>
    </source>
</evidence>
<gene>
    <name evidence="5" type="ORF">OGAPHI_003912</name>
</gene>
<evidence type="ECO:0000313" key="5">
    <source>
        <dbReference type="EMBL" id="KAH3665724.1"/>
    </source>
</evidence>
<evidence type="ECO:0000313" key="6">
    <source>
        <dbReference type="Proteomes" id="UP000769157"/>
    </source>
</evidence>
<keyword evidence="4" id="KW-0472">Membrane</keyword>
<dbReference type="Gene3D" id="3.40.50.720">
    <property type="entry name" value="NAD(P)-binding Rossmann-like Domain"/>
    <property type="match status" value="1"/>
</dbReference>
<dbReference type="InterPro" id="IPR036291">
    <property type="entry name" value="NAD(P)-bd_dom_sf"/>
</dbReference>
<protein>
    <submittedName>
        <fullName evidence="5">Uncharacterized protein</fullName>
    </submittedName>
</protein>
<comment type="caution">
    <text evidence="5">The sequence shown here is derived from an EMBL/GenBank/DDBJ whole genome shotgun (WGS) entry which is preliminary data.</text>
</comment>
<dbReference type="PRINTS" id="PR00081">
    <property type="entry name" value="GDHRDH"/>
</dbReference>
<dbReference type="GeneID" id="70235877"/>
<organism evidence="5 6">
    <name type="scientific">Ogataea philodendri</name>
    <dbReference type="NCBI Taxonomy" id="1378263"/>
    <lineage>
        <taxon>Eukaryota</taxon>
        <taxon>Fungi</taxon>
        <taxon>Dikarya</taxon>
        <taxon>Ascomycota</taxon>
        <taxon>Saccharomycotina</taxon>
        <taxon>Pichiomycetes</taxon>
        <taxon>Pichiales</taxon>
        <taxon>Pichiaceae</taxon>
        <taxon>Ogataea</taxon>
    </lineage>
</organism>
<dbReference type="PANTHER" id="PTHR24322:SF736">
    <property type="entry name" value="RETINOL DEHYDROGENASE 10"/>
    <property type="match status" value="1"/>
</dbReference>
<dbReference type="InterPro" id="IPR002347">
    <property type="entry name" value="SDR_fam"/>
</dbReference>
<dbReference type="EMBL" id="JAEUBE010000295">
    <property type="protein sequence ID" value="KAH3665724.1"/>
    <property type="molecule type" value="Genomic_DNA"/>
</dbReference>
<dbReference type="InterPro" id="IPR020904">
    <property type="entry name" value="Sc_DH/Rdtase_CS"/>
</dbReference>
<keyword evidence="6" id="KW-1185">Reference proteome</keyword>
<feature type="transmembrane region" description="Helical" evidence="4">
    <location>
        <begin position="21"/>
        <end position="40"/>
    </location>
</feature>
<keyword evidence="3" id="KW-0560">Oxidoreductase</keyword>
<reference evidence="5" key="1">
    <citation type="journal article" date="2021" name="Open Biol.">
        <title>Shared evolutionary footprints suggest mitochondrial oxidative damage underlies multiple complex I losses in fungi.</title>
        <authorList>
            <person name="Schikora-Tamarit M.A."/>
            <person name="Marcet-Houben M."/>
            <person name="Nosek J."/>
            <person name="Gabaldon T."/>
        </authorList>
    </citation>
    <scope>NUCLEOTIDE SEQUENCE</scope>
    <source>
        <strain evidence="5">CBS6075</strain>
    </source>
</reference>
<accession>A0A9P8P696</accession>
<dbReference type="SUPFAM" id="SSF51735">
    <property type="entry name" value="NAD(P)-binding Rossmann-fold domains"/>
    <property type="match status" value="1"/>
</dbReference>
<evidence type="ECO:0000256" key="1">
    <source>
        <dbReference type="ARBA" id="ARBA00006484"/>
    </source>
</evidence>
<dbReference type="PROSITE" id="PS00061">
    <property type="entry name" value="ADH_SHORT"/>
    <property type="match status" value="1"/>
</dbReference>
<dbReference type="PANTHER" id="PTHR24322">
    <property type="entry name" value="PKSB"/>
    <property type="match status" value="1"/>
</dbReference>
<proteinExistence type="inferred from homology"/>
<sequence>MFYNLKPSPLLVSDEHVSVDWVIQVMLYTVLNPLGVWVYVGLMYLRTGEIQHVRFGLAVVIAWILRYYNWRSRKCRFSRRNRRNIVVTGGSHGLGLELVRLLSSSCQIWVLDHEMSVELGQLAQHQKSVAYVQCDLGSQTDLDSAIDTLFQRTDQIDAVVCNAGIRQSKQTLHLSSTELQKLFDINYFANVHLVKRVLKAHTHPNRLHLVCVSSVLGIVSPRGLSGYSATKAAMYNFFTSLRHETPESVVVSTVVPGQLTTRMFNDVKVDHFFWAPLIDHRKLAVRITEVLDQGVNGVFAYPLYGRLLPVLQILPYSWYRWLKKYSRMDDVIES</sequence>
<reference evidence="5" key="2">
    <citation type="submission" date="2021-01" db="EMBL/GenBank/DDBJ databases">
        <authorList>
            <person name="Schikora-Tamarit M.A."/>
        </authorList>
    </citation>
    <scope>NUCLEOTIDE SEQUENCE</scope>
    <source>
        <strain evidence="5">CBS6075</strain>
    </source>
</reference>
<dbReference type="AlphaFoldDB" id="A0A9P8P696"/>
<keyword evidence="4" id="KW-1133">Transmembrane helix</keyword>